<dbReference type="AlphaFoldDB" id="A0A0C9XP92"/>
<evidence type="ECO:0000256" key="2">
    <source>
        <dbReference type="ARBA" id="ARBA00023239"/>
    </source>
</evidence>
<sequence>MRRIDVHHHFFPSDLQKEKINKDVGWLTPAENLPWTPALSLKSMDESGIDYAILSLPALTTGAVSSENRTQARERNIYASDICKLHPQRFGFFATLPFLDDHTGVLAEVSYALDELNADGFALPSSQGEGICAKYIGDETYDPLWAELDRRKAVVFLHGAQVPSSTPCPHALLGVPITEVPNETFKAAAHLVVTGRKRKYPNVKVILAHLGGSTPFLAARVAILSRHMGCNLTPEEILEDFRSFYYETALSAYTTNLQAIDGFIPRENLLFGTDFPGM</sequence>
<proteinExistence type="inferred from homology"/>
<reference evidence="5 6" key="1">
    <citation type="submission" date="2014-04" db="EMBL/GenBank/DDBJ databases">
        <authorList>
            <consortium name="DOE Joint Genome Institute"/>
            <person name="Kuo A."/>
            <person name="Kohler A."/>
            <person name="Nagy L.G."/>
            <person name="Floudas D."/>
            <person name="Copeland A."/>
            <person name="Barry K.W."/>
            <person name="Cichocki N."/>
            <person name="Veneault-Fourrey C."/>
            <person name="LaButti K."/>
            <person name="Lindquist E.A."/>
            <person name="Lipzen A."/>
            <person name="Lundell T."/>
            <person name="Morin E."/>
            <person name="Murat C."/>
            <person name="Sun H."/>
            <person name="Tunlid A."/>
            <person name="Henrissat B."/>
            <person name="Grigoriev I.V."/>
            <person name="Hibbett D.S."/>
            <person name="Martin F."/>
            <person name="Nordberg H.P."/>
            <person name="Cantor M.N."/>
            <person name="Hua S.X."/>
        </authorList>
    </citation>
    <scope>NUCLEOTIDE SEQUENCE [LARGE SCALE GENOMIC DNA]</scope>
    <source>
        <strain evidence="5 6">LaAM-08-1</strain>
    </source>
</reference>
<gene>
    <name evidence="5" type="ORF">K443DRAFT_133103</name>
</gene>
<dbReference type="Gene3D" id="3.20.20.140">
    <property type="entry name" value="Metal-dependent hydrolases"/>
    <property type="match status" value="1"/>
</dbReference>
<evidence type="ECO:0000313" key="6">
    <source>
        <dbReference type="Proteomes" id="UP000054477"/>
    </source>
</evidence>
<dbReference type="InterPro" id="IPR032465">
    <property type="entry name" value="ACMSD"/>
</dbReference>
<dbReference type="InterPro" id="IPR006680">
    <property type="entry name" value="Amidohydro-rel"/>
</dbReference>
<dbReference type="EMBL" id="KN838648">
    <property type="protein sequence ID" value="KIJ99396.1"/>
    <property type="molecule type" value="Genomic_DNA"/>
</dbReference>
<dbReference type="OrthoDB" id="2832284at2759"/>
<dbReference type="InterPro" id="IPR032466">
    <property type="entry name" value="Metal_Hydrolase"/>
</dbReference>
<reference evidence="6" key="2">
    <citation type="submission" date="2015-01" db="EMBL/GenBank/DDBJ databases">
        <title>Evolutionary Origins and Diversification of the Mycorrhizal Mutualists.</title>
        <authorList>
            <consortium name="DOE Joint Genome Institute"/>
            <consortium name="Mycorrhizal Genomics Consortium"/>
            <person name="Kohler A."/>
            <person name="Kuo A."/>
            <person name="Nagy L.G."/>
            <person name="Floudas D."/>
            <person name="Copeland A."/>
            <person name="Barry K.W."/>
            <person name="Cichocki N."/>
            <person name="Veneault-Fourrey C."/>
            <person name="LaButti K."/>
            <person name="Lindquist E.A."/>
            <person name="Lipzen A."/>
            <person name="Lundell T."/>
            <person name="Morin E."/>
            <person name="Murat C."/>
            <person name="Riley R."/>
            <person name="Ohm R."/>
            <person name="Sun H."/>
            <person name="Tunlid A."/>
            <person name="Henrissat B."/>
            <person name="Grigoriev I.V."/>
            <person name="Hibbett D.S."/>
            <person name="Martin F."/>
        </authorList>
    </citation>
    <scope>NUCLEOTIDE SEQUENCE [LARGE SCALE GENOMIC DNA]</scope>
    <source>
        <strain evidence="6">LaAM-08-1</strain>
    </source>
</reference>
<evidence type="ECO:0000259" key="4">
    <source>
        <dbReference type="Pfam" id="PF04909"/>
    </source>
</evidence>
<comment type="similarity">
    <text evidence="3">Belongs to the metallo-dependent hydrolases superfamily.</text>
</comment>
<dbReference type="Pfam" id="PF04909">
    <property type="entry name" value="Amidohydro_2"/>
    <property type="match status" value="1"/>
</dbReference>
<dbReference type="STRING" id="1095629.A0A0C9XP92"/>
<evidence type="ECO:0000256" key="1">
    <source>
        <dbReference type="ARBA" id="ARBA00022793"/>
    </source>
</evidence>
<dbReference type="HOGENOM" id="CLU_039329_2_1_1"/>
<organism evidence="5 6">
    <name type="scientific">Laccaria amethystina LaAM-08-1</name>
    <dbReference type="NCBI Taxonomy" id="1095629"/>
    <lineage>
        <taxon>Eukaryota</taxon>
        <taxon>Fungi</taxon>
        <taxon>Dikarya</taxon>
        <taxon>Basidiomycota</taxon>
        <taxon>Agaricomycotina</taxon>
        <taxon>Agaricomycetes</taxon>
        <taxon>Agaricomycetidae</taxon>
        <taxon>Agaricales</taxon>
        <taxon>Agaricineae</taxon>
        <taxon>Hydnangiaceae</taxon>
        <taxon>Laccaria</taxon>
    </lineage>
</organism>
<dbReference type="GO" id="GO:0019748">
    <property type="term" value="P:secondary metabolic process"/>
    <property type="evidence" value="ECO:0007669"/>
    <property type="project" value="TreeGrafter"/>
</dbReference>
<dbReference type="GO" id="GO:0016831">
    <property type="term" value="F:carboxy-lyase activity"/>
    <property type="evidence" value="ECO:0007669"/>
    <property type="project" value="UniProtKB-KW"/>
</dbReference>
<keyword evidence="6" id="KW-1185">Reference proteome</keyword>
<evidence type="ECO:0000256" key="3">
    <source>
        <dbReference type="RuleBase" id="RU366045"/>
    </source>
</evidence>
<dbReference type="GO" id="GO:0016787">
    <property type="term" value="F:hydrolase activity"/>
    <property type="evidence" value="ECO:0007669"/>
    <property type="project" value="InterPro"/>
</dbReference>
<dbReference type="PANTHER" id="PTHR21240">
    <property type="entry name" value="2-AMINO-3-CARBOXYLMUCONATE-6-SEMIALDEHYDE DECARBOXYLASE"/>
    <property type="match status" value="1"/>
</dbReference>
<evidence type="ECO:0000313" key="5">
    <source>
        <dbReference type="EMBL" id="KIJ99396.1"/>
    </source>
</evidence>
<dbReference type="SUPFAM" id="SSF51556">
    <property type="entry name" value="Metallo-dependent hydrolases"/>
    <property type="match status" value="1"/>
</dbReference>
<feature type="domain" description="Amidohydrolase-related" evidence="4">
    <location>
        <begin position="4"/>
        <end position="277"/>
    </location>
</feature>
<accession>A0A0C9XP92</accession>
<dbReference type="PANTHER" id="PTHR21240:SF28">
    <property type="entry name" value="ISO-OROTATE DECARBOXYLASE (EUROFUNG)"/>
    <property type="match status" value="1"/>
</dbReference>
<dbReference type="GO" id="GO:0005737">
    <property type="term" value="C:cytoplasm"/>
    <property type="evidence" value="ECO:0007669"/>
    <property type="project" value="TreeGrafter"/>
</dbReference>
<keyword evidence="1 3" id="KW-0210">Decarboxylase</keyword>
<dbReference type="Proteomes" id="UP000054477">
    <property type="component" value="Unassembled WGS sequence"/>
</dbReference>
<keyword evidence="2 3" id="KW-0456">Lyase</keyword>
<name>A0A0C9XP92_9AGAR</name>
<protein>
    <recommendedName>
        <fullName evidence="4">Amidohydrolase-related domain-containing protein</fullName>
    </recommendedName>
</protein>